<sequence>MTCVHRTRPRVFCLFLFVFSSWTLEWATGPCLGAQPRACFPICYFWSWGEAWWVESKERVAEIQREMLCR</sequence>
<organism evidence="2 3">
    <name type="scientific">Helianthus annuus</name>
    <name type="common">Common sunflower</name>
    <dbReference type="NCBI Taxonomy" id="4232"/>
    <lineage>
        <taxon>Eukaryota</taxon>
        <taxon>Viridiplantae</taxon>
        <taxon>Streptophyta</taxon>
        <taxon>Embryophyta</taxon>
        <taxon>Tracheophyta</taxon>
        <taxon>Spermatophyta</taxon>
        <taxon>Magnoliopsida</taxon>
        <taxon>eudicotyledons</taxon>
        <taxon>Gunneridae</taxon>
        <taxon>Pentapetalae</taxon>
        <taxon>asterids</taxon>
        <taxon>campanulids</taxon>
        <taxon>Asterales</taxon>
        <taxon>Asteraceae</taxon>
        <taxon>Asteroideae</taxon>
        <taxon>Heliantheae alliance</taxon>
        <taxon>Heliantheae</taxon>
        <taxon>Helianthus</taxon>
    </lineage>
</organism>
<dbReference type="Proteomes" id="UP000215914">
    <property type="component" value="Unassembled WGS sequence"/>
</dbReference>
<keyword evidence="1" id="KW-0732">Signal</keyword>
<evidence type="ECO:0000313" key="3">
    <source>
        <dbReference type="Proteomes" id="UP000215914"/>
    </source>
</evidence>
<dbReference type="EMBL" id="MNCJ02000331">
    <property type="protein sequence ID" value="KAF5759771.1"/>
    <property type="molecule type" value="Genomic_DNA"/>
</dbReference>
<reference evidence="2" key="1">
    <citation type="journal article" date="2017" name="Nature">
        <title>The sunflower genome provides insights into oil metabolism, flowering and Asterid evolution.</title>
        <authorList>
            <person name="Badouin H."/>
            <person name="Gouzy J."/>
            <person name="Grassa C.J."/>
            <person name="Murat F."/>
            <person name="Staton S.E."/>
            <person name="Cottret L."/>
            <person name="Lelandais-Briere C."/>
            <person name="Owens G.L."/>
            <person name="Carrere S."/>
            <person name="Mayjonade B."/>
            <person name="Legrand L."/>
            <person name="Gill N."/>
            <person name="Kane N.C."/>
            <person name="Bowers J.E."/>
            <person name="Hubner S."/>
            <person name="Bellec A."/>
            <person name="Berard A."/>
            <person name="Berges H."/>
            <person name="Blanchet N."/>
            <person name="Boniface M.C."/>
            <person name="Brunel D."/>
            <person name="Catrice O."/>
            <person name="Chaidir N."/>
            <person name="Claudel C."/>
            <person name="Donnadieu C."/>
            <person name="Faraut T."/>
            <person name="Fievet G."/>
            <person name="Helmstetter N."/>
            <person name="King M."/>
            <person name="Knapp S.J."/>
            <person name="Lai Z."/>
            <person name="Le Paslier M.C."/>
            <person name="Lippi Y."/>
            <person name="Lorenzon L."/>
            <person name="Mandel J.R."/>
            <person name="Marage G."/>
            <person name="Marchand G."/>
            <person name="Marquand E."/>
            <person name="Bret-Mestries E."/>
            <person name="Morien E."/>
            <person name="Nambeesan S."/>
            <person name="Nguyen T."/>
            <person name="Pegot-Espagnet P."/>
            <person name="Pouilly N."/>
            <person name="Raftis F."/>
            <person name="Sallet E."/>
            <person name="Schiex T."/>
            <person name="Thomas J."/>
            <person name="Vandecasteele C."/>
            <person name="Vares D."/>
            <person name="Vear F."/>
            <person name="Vautrin S."/>
            <person name="Crespi M."/>
            <person name="Mangin B."/>
            <person name="Burke J.M."/>
            <person name="Salse J."/>
            <person name="Munos S."/>
            <person name="Vincourt P."/>
            <person name="Rieseberg L.H."/>
            <person name="Langlade N.B."/>
        </authorList>
    </citation>
    <scope>NUCLEOTIDE SEQUENCE</scope>
    <source>
        <tissue evidence="2">Leaves</tissue>
    </source>
</reference>
<name>A0A9K3DSY6_HELAN</name>
<comment type="caution">
    <text evidence="2">The sequence shown here is derived from an EMBL/GenBank/DDBJ whole genome shotgun (WGS) entry which is preliminary data.</text>
</comment>
<feature type="chain" id="PRO_5039892208" description="Secreted protein" evidence="1">
    <location>
        <begin position="28"/>
        <end position="70"/>
    </location>
</feature>
<evidence type="ECO:0008006" key="4">
    <source>
        <dbReference type="Google" id="ProtNLM"/>
    </source>
</evidence>
<proteinExistence type="predicted"/>
<evidence type="ECO:0000256" key="1">
    <source>
        <dbReference type="SAM" id="SignalP"/>
    </source>
</evidence>
<dbReference type="AlphaFoldDB" id="A0A9K3DSY6"/>
<gene>
    <name evidence="2" type="ORF">HanXRQr2_Chr16g0745371</name>
</gene>
<dbReference type="Gramene" id="mRNA:HanXRQr2_Chr16g0745371">
    <property type="protein sequence ID" value="mRNA:HanXRQr2_Chr16g0745371"/>
    <property type="gene ID" value="HanXRQr2_Chr16g0745371"/>
</dbReference>
<protein>
    <recommendedName>
        <fullName evidence="4">Secreted protein</fullName>
    </recommendedName>
</protein>
<feature type="signal peptide" evidence="1">
    <location>
        <begin position="1"/>
        <end position="27"/>
    </location>
</feature>
<keyword evidence="3" id="KW-1185">Reference proteome</keyword>
<accession>A0A9K3DSY6</accession>
<reference evidence="2" key="2">
    <citation type="submission" date="2020-06" db="EMBL/GenBank/DDBJ databases">
        <title>Helianthus annuus Genome sequencing and assembly Release 2.</title>
        <authorList>
            <person name="Gouzy J."/>
            <person name="Langlade N."/>
            <person name="Munos S."/>
        </authorList>
    </citation>
    <scope>NUCLEOTIDE SEQUENCE</scope>
    <source>
        <tissue evidence="2">Leaves</tissue>
    </source>
</reference>
<evidence type="ECO:0000313" key="2">
    <source>
        <dbReference type="EMBL" id="KAF5759771.1"/>
    </source>
</evidence>